<evidence type="ECO:0000256" key="7">
    <source>
        <dbReference type="SAM" id="MobiDB-lite"/>
    </source>
</evidence>
<evidence type="ECO:0000256" key="3">
    <source>
        <dbReference type="ARBA" id="ARBA00022827"/>
    </source>
</evidence>
<evidence type="ECO:0000259" key="8">
    <source>
        <dbReference type="Pfam" id="PF01593"/>
    </source>
</evidence>
<dbReference type="Gene3D" id="3.50.50.60">
    <property type="entry name" value="FAD/NAD(P)-binding domain"/>
    <property type="match status" value="1"/>
</dbReference>
<dbReference type="RefSeq" id="WP_145261171.1">
    <property type="nucleotide sequence ID" value="NZ_CP036279.1"/>
</dbReference>
<dbReference type="SUPFAM" id="SSF54373">
    <property type="entry name" value="FAD-linked reductases, C-terminal domain"/>
    <property type="match status" value="1"/>
</dbReference>
<evidence type="ECO:0000256" key="2">
    <source>
        <dbReference type="ARBA" id="ARBA00022630"/>
    </source>
</evidence>
<dbReference type="OrthoDB" id="9805195at2"/>
<proteinExistence type="inferred from homology"/>
<evidence type="ECO:0000256" key="5">
    <source>
        <dbReference type="ARBA" id="ARBA00023133"/>
    </source>
</evidence>
<gene>
    <name evidence="9" type="primary">hemY</name>
    <name evidence="9" type="ORF">Pan216_44760</name>
</gene>
<dbReference type="Proteomes" id="UP000317093">
    <property type="component" value="Chromosome"/>
</dbReference>
<protein>
    <recommendedName>
        <fullName evidence="6">Coproporphyrinogen III oxidase</fullName>
        <ecNumber evidence="6">1.3.3.15</ecNumber>
    </recommendedName>
</protein>
<comment type="pathway">
    <text evidence="6">Porphyrin-containing compound metabolism; protoheme biosynthesis.</text>
</comment>
<evidence type="ECO:0000313" key="9">
    <source>
        <dbReference type="EMBL" id="QDU63595.1"/>
    </source>
</evidence>
<dbReference type="GO" id="GO:0004729">
    <property type="term" value="F:oxygen-dependent protoporphyrinogen oxidase activity"/>
    <property type="evidence" value="ECO:0007669"/>
    <property type="project" value="UniProtKB-UniRule"/>
</dbReference>
<reference evidence="9 10" key="1">
    <citation type="submission" date="2019-02" db="EMBL/GenBank/DDBJ databases">
        <title>Deep-cultivation of Planctomycetes and their phenomic and genomic characterization uncovers novel biology.</title>
        <authorList>
            <person name="Wiegand S."/>
            <person name="Jogler M."/>
            <person name="Boedeker C."/>
            <person name="Pinto D."/>
            <person name="Vollmers J."/>
            <person name="Rivas-Marin E."/>
            <person name="Kohn T."/>
            <person name="Peeters S.H."/>
            <person name="Heuer A."/>
            <person name="Rast P."/>
            <person name="Oberbeckmann S."/>
            <person name="Bunk B."/>
            <person name="Jeske O."/>
            <person name="Meyerdierks A."/>
            <person name="Storesund J.E."/>
            <person name="Kallscheuer N."/>
            <person name="Luecker S."/>
            <person name="Lage O.M."/>
            <person name="Pohl T."/>
            <person name="Merkel B.J."/>
            <person name="Hornburger P."/>
            <person name="Mueller R.-W."/>
            <person name="Bruemmer F."/>
            <person name="Labrenz M."/>
            <person name="Spormann A.M."/>
            <person name="Op den Camp H."/>
            <person name="Overmann J."/>
            <person name="Amann R."/>
            <person name="Jetten M.S.M."/>
            <person name="Mascher T."/>
            <person name="Medema M.H."/>
            <person name="Devos D.P."/>
            <person name="Kaster A.-K."/>
            <person name="Ovreas L."/>
            <person name="Rohde M."/>
            <person name="Galperin M.Y."/>
            <person name="Jogler C."/>
        </authorList>
    </citation>
    <scope>NUCLEOTIDE SEQUENCE [LARGE SCALE GENOMIC DNA]</scope>
    <source>
        <strain evidence="9 10">Pan216</strain>
    </source>
</reference>
<dbReference type="InterPro" id="IPR036188">
    <property type="entry name" value="FAD/NAD-bd_sf"/>
</dbReference>
<keyword evidence="3 6" id="KW-0274">FAD</keyword>
<keyword evidence="5 6" id="KW-0350">Heme biosynthesis</keyword>
<comment type="subcellular location">
    <subcellularLocation>
        <location evidence="6">Cytoplasm</location>
    </subcellularLocation>
</comment>
<comment type="catalytic activity">
    <reaction evidence="6">
        <text>coproporphyrinogen III + 3 O2 = coproporphyrin III + 3 H2O2</text>
        <dbReference type="Rhea" id="RHEA:43436"/>
        <dbReference type="ChEBI" id="CHEBI:15379"/>
        <dbReference type="ChEBI" id="CHEBI:16240"/>
        <dbReference type="ChEBI" id="CHEBI:57309"/>
        <dbReference type="ChEBI" id="CHEBI:131725"/>
        <dbReference type="EC" id="1.3.3.15"/>
    </reaction>
</comment>
<sequence length="472" mass="51214">MQQSIVVVGGGISGLTTAWHLKSIAPDAALVVLERKHHPGGTCWTQEVDGYRLELGPNGFLDNKPSTLALCESLGLSDELTTASSAAADRFLFLNGKLQKVPASLSGLLSTPLLSLLGKTRLLLEPFMPKGQVGADESIASFGRRRLGKQATDVFLDAFVTGIMAGDTEQLSLPACFPRLAEMEREYGSLLSAQIQIARKKRAERQLQGLPPKPKGSRGSQLVAPKAGMGRLSQRLAEELGESLLGDVAVNSVERTAEGSWRVHAQDGRQWDADAVVLACPAFHQATLLQLVDEELSREISEIPYAACVVASLGYSVEALPPGLSGFGYLSPQGQGRPVLGVQWISSIFNNQAPDRMFQFRAILGGAHRRDVVGWNDQAIIETVAAELKESVGLRGEPTFSWIHRWPQAIPQYPLGHLERLERIEARRAEHPGLFLTGNCYRGVALNDCTHNAELIANETATYLRKTRPSSS</sequence>
<dbReference type="EC" id="1.3.3.15" evidence="6"/>
<organism evidence="9 10">
    <name type="scientific">Kolteria novifilia</name>
    <dbReference type="NCBI Taxonomy" id="2527975"/>
    <lineage>
        <taxon>Bacteria</taxon>
        <taxon>Pseudomonadati</taxon>
        <taxon>Planctomycetota</taxon>
        <taxon>Planctomycetia</taxon>
        <taxon>Kolteriales</taxon>
        <taxon>Kolteriaceae</taxon>
        <taxon>Kolteria</taxon>
    </lineage>
</organism>
<dbReference type="Pfam" id="PF01593">
    <property type="entry name" value="Amino_oxidase"/>
    <property type="match status" value="1"/>
</dbReference>
<dbReference type="AlphaFoldDB" id="A0A518B9D6"/>
<dbReference type="KEGG" id="knv:Pan216_44760"/>
<evidence type="ECO:0000256" key="4">
    <source>
        <dbReference type="ARBA" id="ARBA00023002"/>
    </source>
</evidence>
<keyword evidence="10" id="KW-1185">Reference proteome</keyword>
<keyword evidence="2 6" id="KW-0285">Flavoprotein</keyword>
<dbReference type="InterPro" id="IPR050464">
    <property type="entry name" value="Zeta_carotene_desat/Oxidored"/>
</dbReference>
<dbReference type="EMBL" id="CP036279">
    <property type="protein sequence ID" value="QDU63595.1"/>
    <property type="molecule type" value="Genomic_DNA"/>
</dbReference>
<dbReference type="Gene3D" id="1.10.3110.10">
    <property type="entry name" value="protoporphyrinogen ix oxidase, domain 3"/>
    <property type="match status" value="1"/>
</dbReference>
<dbReference type="PANTHER" id="PTHR42923">
    <property type="entry name" value="PROTOPORPHYRINOGEN OXIDASE"/>
    <property type="match status" value="1"/>
</dbReference>
<evidence type="ECO:0000256" key="6">
    <source>
        <dbReference type="RuleBase" id="RU364052"/>
    </source>
</evidence>
<name>A0A518B9D6_9BACT</name>
<dbReference type="GO" id="GO:0005737">
    <property type="term" value="C:cytoplasm"/>
    <property type="evidence" value="ECO:0007669"/>
    <property type="project" value="UniProtKB-SubCell"/>
</dbReference>
<evidence type="ECO:0000313" key="10">
    <source>
        <dbReference type="Proteomes" id="UP000317093"/>
    </source>
</evidence>
<dbReference type="NCBIfam" id="TIGR00562">
    <property type="entry name" value="proto_IX_ox"/>
    <property type="match status" value="1"/>
</dbReference>
<dbReference type="GO" id="GO:0006783">
    <property type="term" value="P:heme biosynthetic process"/>
    <property type="evidence" value="ECO:0007669"/>
    <property type="project" value="UniProtKB-UniRule"/>
</dbReference>
<dbReference type="UniPathway" id="UPA00252"/>
<dbReference type="InterPro" id="IPR002937">
    <property type="entry name" value="Amino_oxidase"/>
</dbReference>
<comment type="function">
    <text evidence="6">Involved in coproporphyrin-dependent heme b biosynthesis. Catalyzes the oxidation of coproporphyrinogen III to coproporphyrin III.</text>
</comment>
<dbReference type="InterPro" id="IPR004572">
    <property type="entry name" value="Protoporphyrinogen_oxidase"/>
</dbReference>
<feature type="domain" description="Amine oxidase" evidence="8">
    <location>
        <begin position="12"/>
        <end position="457"/>
    </location>
</feature>
<dbReference type="PANTHER" id="PTHR42923:SF3">
    <property type="entry name" value="PROTOPORPHYRINOGEN OXIDASE"/>
    <property type="match status" value="1"/>
</dbReference>
<keyword evidence="6" id="KW-0963">Cytoplasm</keyword>
<feature type="region of interest" description="Disordered" evidence="7">
    <location>
        <begin position="203"/>
        <end position="223"/>
    </location>
</feature>
<dbReference type="SUPFAM" id="SSF51905">
    <property type="entry name" value="FAD/NAD(P)-binding domain"/>
    <property type="match status" value="1"/>
</dbReference>
<accession>A0A518B9D6</accession>
<comment type="similarity">
    <text evidence="6">Belongs to the protoporphyrinogen/coproporphyrinogen oxidase family. Coproporphyrinogen III oxidase subfamily.</text>
</comment>
<keyword evidence="4 6" id="KW-0560">Oxidoreductase</keyword>
<comment type="cofactor">
    <cofactor evidence="1 6">
        <name>FAD</name>
        <dbReference type="ChEBI" id="CHEBI:57692"/>
    </cofactor>
</comment>
<evidence type="ECO:0000256" key="1">
    <source>
        <dbReference type="ARBA" id="ARBA00001974"/>
    </source>
</evidence>
<dbReference type="Gene3D" id="3.90.660.20">
    <property type="entry name" value="Protoporphyrinogen oxidase, mitochondrial, domain 2"/>
    <property type="match status" value="1"/>
</dbReference>